<dbReference type="SUPFAM" id="SSF52047">
    <property type="entry name" value="RNI-like"/>
    <property type="match status" value="1"/>
</dbReference>
<dbReference type="PROSITE" id="PS50181">
    <property type="entry name" value="FBOX"/>
    <property type="match status" value="1"/>
</dbReference>
<keyword evidence="3" id="KW-1185">Reference proteome</keyword>
<protein>
    <submittedName>
        <fullName evidence="2">CLUMA_CG006073, isoform A</fullName>
    </submittedName>
</protein>
<accession>A0A1J1I131</accession>
<organism evidence="2 3">
    <name type="scientific">Clunio marinus</name>
    <dbReference type="NCBI Taxonomy" id="568069"/>
    <lineage>
        <taxon>Eukaryota</taxon>
        <taxon>Metazoa</taxon>
        <taxon>Ecdysozoa</taxon>
        <taxon>Arthropoda</taxon>
        <taxon>Hexapoda</taxon>
        <taxon>Insecta</taxon>
        <taxon>Pterygota</taxon>
        <taxon>Neoptera</taxon>
        <taxon>Endopterygota</taxon>
        <taxon>Diptera</taxon>
        <taxon>Nematocera</taxon>
        <taxon>Chironomoidea</taxon>
        <taxon>Chironomidae</taxon>
        <taxon>Clunio</taxon>
    </lineage>
</organism>
<dbReference type="SUPFAM" id="SSF81383">
    <property type="entry name" value="F-box domain"/>
    <property type="match status" value="1"/>
</dbReference>
<dbReference type="Gene3D" id="1.20.1280.50">
    <property type="match status" value="1"/>
</dbReference>
<dbReference type="InterPro" id="IPR001810">
    <property type="entry name" value="F-box_dom"/>
</dbReference>
<dbReference type="Proteomes" id="UP000183832">
    <property type="component" value="Unassembled WGS sequence"/>
</dbReference>
<dbReference type="CDD" id="cd09917">
    <property type="entry name" value="F-box_SF"/>
    <property type="match status" value="1"/>
</dbReference>
<dbReference type="SMART" id="SM00256">
    <property type="entry name" value="FBOX"/>
    <property type="match status" value="1"/>
</dbReference>
<evidence type="ECO:0000313" key="3">
    <source>
        <dbReference type="Proteomes" id="UP000183832"/>
    </source>
</evidence>
<feature type="domain" description="F-box" evidence="1">
    <location>
        <begin position="7"/>
        <end position="58"/>
    </location>
</feature>
<dbReference type="Gene3D" id="3.80.10.10">
    <property type="entry name" value="Ribonuclease Inhibitor"/>
    <property type="match status" value="1"/>
</dbReference>
<dbReference type="Pfam" id="PF12937">
    <property type="entry name" value="F-box-like"/>
    <property type="match status" value="1"/>
</dbReference>
<sequence length="503" mass="58974">MEAINKKKTIQDLPEETIENILSHLSSKSLKAAALTCKRWNEISSKMGWKLKLNFENERGIEEPWVEVLLKSNRNFKSIQLYDYAEMRNNRSNRLMKFFEKHGGNVQNLVMWSGELHHFIIFCDVLSTMPNLKKISFIDLSTQGRFTKNFFEDHLPNLQKLETLYLYASDIELLKYFKKTQINSLEIIDYMDANEQENVKILLDFLIYQKNLKCFDLVPFPPNFFSEQLKISIATENFTFKLKELTLDDSYEEIGAINYYNMLKFFEFHSDTIERLELGCSLPDFLFECIFSKFKRLASLTFNRPMICPNDEPPLYERFEINTNIKVLNFPSFALSGEKEDVLKEIFKHVPNVEMLRTNGSMNLHEVLNVLTRLKHLVLYGPSQKLHQIKSQSLQSITIDKLEFTPDWEEIAANNPNVHTIEIKNALENSDIVKLLTNVKLRHLYLPMIEVDSSVCKALREHTEDMKSLRIHKASFVNCQENLADVKCLRFHENESRDSYDQA</sequence>
<dbReference type="InterPro" id="IPR036047">
    <property type="entry name" value="F-box-like_dom_sf"/>
</dbReference>
<dbReference type="InterPro" id="IPR032675">
    <property type="entry name" value="LRR_dom_sf"/>
</dbReference>
<dbReference type="EMBL" id="CVRI01000030">
    <property type="protein sequence ID" value="CRK92550.1"/>
    <property type="molecule type" value="Genomic_DNA"/>
</dbReference>
<gene>
    <name evidence="2" type="ORF">CLUMA_CG006073</name>
</gene>
<dbReference type="AlphaFoldDB" id="A0A1J1I131"/>
<name>A0A1J1I131_9DIPT</name>
<reference evidence="2 3" key="1">
    <citation type="submission" date="2015-04" db="EMBL/GenBank/DDBJ databases">
        <authorList>
            <person name="Syromyatnikov M.Y."/>
            <person name="Popov V.N."/>
        </authorList>
    </citation>
    <scope>NUCLEOTIDE SEQUENCE [LARGE SCALE GENOMIC DNA]</scope>
</reference>
<proteinExistence type="predicted"/>
<evidence type="ECO:0000313" key="2">
    <source>
        <dbReference type="EMBL" id="CRK92550.1"/>
    </source>
</evidence>
<dbReference type="OrthoDB" id="7777012at2759"/>
<evidence type="ECO:0000259" key="1">
    <source>
        <dbReference type="PROSITE" id="PS50181"/>
    </source>
</evidence>